<name>A0ABY6L027_9ARAC</name>
<evidence type="ECO:0000256" key="4">
    <source>
        <dbReference type="ARBA" id="ARBA00023180"/>
    </source>
</evidence>
<dbReference type="PANTHER" id="PTHR45679">
    <property type="entry name" value="ER DEGRADATION-ENHANCING ALPHA-MANNOSIDASE-LIKE PROTEIN 2"/>
    <property type="match status" value="1"/>
</dbReference>
<evidence type="ECO:0000256" key="1">
    <source>
        <dbReference type="ARBA" id="ARBA00004240"/>
    </source>
</evidence>
<keyword evidence="7" id="KW-1185">Reference proteome</keyword>
<reference evidence="6 7" key="1">
    <citation type="submission" date="2022-01" db="EMBL/GenBank/DDBJ databases">
        <title>A chromosomal length assembly of Cordylochernes scorpioides.</title>
        <authorList>
            <person name="Zeh D."/>
            <person name="Zeh J."/>
        </authorList>
    </citation>
    <scope>NUCLEOTIDE SEQUENCE [LARGE SCALE GENOMIC DNA]</scope>
    <source>
        <strain evidence="6">IN4F17</strain>
        <tissue evidence="6">Whole Body</tissue>
    </source>
</reference>
<protein>
    <recommendedName>
        <fullName evidence="5">alpha-1,2-Mannosidase</fullName>
        <ecNumber evidence="5">3.2.1.-</ecNumber>
    </recommendedName>
</protein>
<evidence type="ECO:0000313" key="6">
    <source>
        <dbReference type="EMBL" id="UYV74486.1"/>
    </source>
</evidence>
<dbReference type="PANTHER" id="PTHR45679:SF2">
    <property type="entry name" value="ER DEGRADATION-ENHANCING ALPHA-MANNOSIDASE-LIKE PROTEIN 3"/>
    <property type="match status" value="1"/>
</dbReference>
<evidence type="ECO:0000313" key="7">
    <source>
        <dbReference type="Proteomes" id="UP001235939"/>
    </source>
</evidence>
<dbReference type="SUPFAM" id="SSF48225">
    <property type="entry name" value="Seven-hairpin glycosidases"/>
    <property type="match status" value="2"/>
</dbReference>
<evidence type="ECO:0000256" key="3">
    <source>
        <dbReference type="ARBA" id="ARBA00022824"/>
    </source>
</evidence>
<dbReference type="EMBL" id="CP092873">
    <property type="protein sequence ID" value="UYV74486.1"/>
    <property type="molecule type" value="Genomic_DNA"/>
</dbReference>
<dbReference type="InterPro" id="IPR001382">
    <property type="entry name" value="Glyco_hydro_47"/>
</dbReference>
<dbReference type="InterPro" id="IPR044674">
    <property type="entry name" value="EDEM1/2/3"/>
</dbReference>
<proteinExistence type="inferred from homology"/>
<evidence type="ECO:0000256" key="5">
    <source>
        <dbReference type="RuleBase" id="RU361193"/>
    </source>
</evidence>
<keyword evidence="5" id="KW-0378">Hydrolase</keyword>
<comment type="subcellular location">
    <subcellularLocation>
        <location evidence="1">Endoplasmic reticulum</location>
    </subcellularLocation>
</comment>
<sequence length="411" mass="47191">MQAFTTDFQVHWGQHPLRPEFVESTYFLFKATGDPYYLEAGRRVLESLQKYARVPCGFAAVRDVRTTAHEDRMDSFVLAETFKYLYLLFSTREELAFDVDDFIFTTEAHLLPLSLARLSNHSTITPHYSAVMKYISQGPLLVDVHMHRPHTNSRNFMDALLAFWPGLQVLKGDIKPAIETHEMLYQVMKRHKFLPEVHWGQHPLRPEFVESTYFLFKATGDPYYLEAGRRVLESLQKYARVPCGFAAVRDVRTTAHEDRMDSFVLAETFKYLYLLFSTREELAFDVDDFIFTTEAHLLPLSLARLSNHSTITPETEGGCSQEATLVDVEPPDEDFSHSCPNTLYLFPEAGRHFAQSVRQPLTNLVEGVCPTTPATLPNEVWESPLFLLALLALSYLEWVLLEALIRRTSPP</sequence>
<dbReference type="PRINTS" id="PR00747">
    <property type="entry name" value="GLYHDRLASE47"/>
</dbReference>
<keyword evidence="4" id="KW-0325">Glycoprotein</keyword>
<evidence type="ECO:0000256" key="2">
    <source>
        <dbReference type="ARBA" id="ARBA00007658"/>
    </source>
</evidence>
<dbReference type="InterPro" id="IPR036026">
    <property type="entry name" value="Seven-hairpin_glycosidases"/>
</dbReference>
<dbReference type="Proteomes" id="UP001235939">
    <property type="component" value="Chromosome 11"/>
</dbReference>
<dbReference type="EC" id="3.2.1.-" evidence="5"/>
<accession>A0ABY6L027</accession>
<gene>
    <name evidence="6" type="ORF">LAZ67_11003665</name>
</gene>
<dbReference type="Gene3D" id="1.50.10.10">
    <property type="match status" value="2"/>
</dbReference>
<dbReference type="Pfam" id="PF01532">
    <property type="entry name" value="Glyco_hydro_47"/>
    <property type="match status" value="2"/>
</dbReference>
<keyword evidence="3" id="KW-0256">Endoplasmic reticulum</keyword>
<comment type="similarity">
    <text evidence="2 5">Belongs to the glycosyl hydrolase 47 family.</text>
</comment>
<dbReference type="InterPro" id="IPR012341">
    <property type="entry name" value="6hp_glycosidase-like_sf"/>
</dbReference>
<keyword evidence="5" id="KW-0326">Glycosidase</keyword>
<organism evidence="6 7">
    <name type="scientific">Cordylochernes scorpioides</name>
    <dbReference type="NCBI Taxonomy" id="51811"/>
    <lineage>
        <taxon>Eukaryota</taxon>
        <taxon>Metazoa</taxon>
        <taxon>Ecdysozoa</taxon>
        <taxon>Arthropoda</taxon>
        <taxon>Chelicerata</taxon>
        <taxon>Arachnida</taxon>
        <taxon>Pseudoscorpiones</taxon>
        <taxon>Cheliferoidea</taxon>
        <taxon>Chernetidae</taxon>
        <taxon>Cordylochernes</taxon>
    </lineage>
</organism>